<dbReference type="EMBL" id="KI670643">
    <property type="protein sequence ID" value="ETL49272.1"/>
    <property type="molecule type" value="Genomic_DNA"/>
</dbReference>
<gene>
    <name evidence="1" type="ORF">L916_01220</name>
</gene>
<evidence type="ECO:0000313" key="1">
    <source>
        <dbReference type="EMBL" id="ETL49272.1"/>
    </source>
</evidence>
<accession>W2JU03</accession>
<reference evidence="1 2" key="1">
    <citation type="submission" date="2013-11" db="EMBL/GenBank/DDBJ databases">
        <title>The Genome Sequence of Phytophthora parasitica CJ05E6.</title>
        <authorList>
            <consortium name="The Broad Institute Genomics Platform"/>
            <person name="Russ C."/>
            <person name="Tyler B."/>
            <person name="Panabieres F."/>
            <person name="Shan W."/>
            <person name="Tripathy S."/>
            <person name="Grunwald N."/>
            <person name="Machado M."/>
            <person name="Johnson C.S."/>
            <person name="Arredondo F."/>
            <person name="Hong C."/>
            <person name="Coffey M."/>
            <person name="Young S.K."/>
            <person name="Zeng Q."/>
            <person name="Gargeya S."/>
            <person name="Fitzgerald M."/>
            <person name="Abouelleil A."/>
            <person name="Alvarado L."/>
            <person name="Chapman S.B."/>
            <person name="Gainer-Dewar J."/>
            <person name="Goldberg J."/>
            <person name="Griggs A."/>
            <person name="Gujja S."/>
            <person name="Hansen M."/>
            <person name="Howarth C."/>
            <person name="Imamovic A."/>
            <person name="Ireland A."/>
            <person name="Larimer J."/>
            <person name="McCowan C."/>
            <person name="Murphy C."/>
            <person name="Pearson M."/>
            <person name="Poon T.W."/>
            <person name="Priest M."/>
            <person name="Roberts A."/>
            <person name="Saif S."/>
            <person name="Shea T."/>
            <person name="Sykes S."/>
            <person name="Wortman J."/>
            <person name="Nusbaum C."/>
            <person name="Birren B."/>
        </authorList>
    </citation>
    <scope>NUCLEOTIDE SEQUENCE [LARGE SCALE GENOMIC DNA]</scope>
    <source>
        <strain evidence="1 2">CJ05E6</strain>
    </source>
</reference>
<dbReference type="VEuPathDB" id="FungiDB:PPTG_20851"/>
<name>W2JU03_PHYNI</name>
<protein>
    <submittedName>
        <fullName evidence="1">Uncharacterized protein</fullName>
    </submittedName>
</protein>
<dbReference type="AlphaFoldDB" id="W2JU03"/>
<organism evidence="1 2">
    <name type="scientific">Phytophthora nicotianae</name>
    <name type="common">Potato buckeye rot agent</name>
    <name type="synonym">Phytophthora parasitica</name>
    <dbReference type="NCBI Taxonomy" id="4792"/>
    <lineage>
        <taxon>Eukaryota</taxon>
        <taxon>Sar</taxon>
        <taxon>Stramenopiles</taxon>
        <taxon>Oomycota</taxon>
        <taxon>Peronosporomycetes</taxon>
        <taxon>Peronosporales</taxon>
        <taxon>Peronosporaceae</taxon>
        <taxon>Phytophthora</taxon>
    </lineage>
</organism>
<proteinExistence type="predicted"/>
<feature type="non-terminal residue" evidence="1">
    <location>
        <position position="1"/>
    </location>
</feature>
<sequence length="164" mass="18257">QRAIKGLPALCPNKKLHATAQRPSDDRATKNCMATTDRTVRPFRSASHRAATTGAPLPRMWPQTSITALPPLEVDVLLRGQEGQQEGHRAHVKALCMGTIQCFMKEFLNARVSYEKGLALGPNHRECLRKVLYKIQAEKPTRRLRVAAWRTPGSRPSCAEHGIT</sequence>
<dbReference type="Proteomes" id="UP000053864">
    <property type="component" value="Unassembled WGS sequence"/>
</dbReference>
<evidence type="ECO:0000313" key="2">
    <source>
        <dbReference type="Proteomes" id="UP000053864"/>
    </source>
</evidence>